<evidence type="ECO:0000256" key="2">
    <source>
        <dbReference type="ARBA" id="ARBA00022908"/>
    </source>
</evidence>
<dbReference type="PANTHER" id="PTHR30349">
    <property type="entry name" value="PHAGE INTEGRASE-RELATED"/>
    <property type="match status" value="1"/>
</dbReference>
<evidence type="ECO:0000256" key="1">
    <source>
        <dbReference type="ARBA" id="ARBA00008857"/>
    </source>
</evidence>
<dbReference type="InterPro" id="IPR044068">
    <property type="entry name" value="CB"/>
</dbReference>
<evidence type="ECO:0000256" key="3">
    <source>
        <dbReference type="ARBA" id="ARBA00023125"/>
    </source>
</evidence>
<keyword evidence="9" id="KW-1185">Reference proteome</keyword>
<keyword evidence="4" id="KW-0233">DNA recombination</keyword>
<evidence type="ECO:0000313" key="8">
    <source>
        <dbReference type="EMBL" id="SDR01020.1"/>
    </source>
</evidence>
<dbReference type="InterPro" id="IPR013762">
    <property type="entry name" value="Integrase-like_cat_sf"/>
</dbReference>
<dbReference type="Gene3D" id="1.10.150.130">
    <property type="match status" value="1"/>
</dbReference>
<dbReference type="InterPro" id="IPR050090">
    <property type="entry name" value="Tyrosine_recombinase_XerCD"/>
</dbReference>
<dbReference type="InterPro" id="IPR010998">
    <property type="entry name" value="Integrase_recombinase_N"/>
</dbReference>
<evidence type="ECO:0000313" key="9">
    <source>
        <dbReference type="Proteomes" id="UP000183471"/>
    </source>
</evidence>
<evidence type="ECO:0000256" key="5">
    <source>
        <dbReference type="PROSITE-ProRule" id="PRU01248"/>
    </source>
</evidence>
<organism evidence="8 9">
    <name type="scientific">Nitrosospira multiformis</name>
    <dbReference type="NCBI Taxonomy" id="1231"/>
    <lineage>
        <taxon>Bacteria</taxon>
        <taxon>Pseudomonadati</taxon>
        <taxon>Pseudomonadota</taxon>
        <taxon>Betaproteobacteria</taxon>
        <taxon>Nitrosomonadales</taxon>
        <taxon>Nitrosomonadaceae</taxon>
        <taxon>Nitrosospira</taxon>
    </lineage>
</organism>
<proteinExistence type="inferred from homology"/>
<evidence type="ECO:0000259" key="6">
    <source>
        <dbReference type="PROSITE" id="PS51898"/>
    </source>
</evidence>
<protein>
    <submittedName>
        <fullName evidence="8">Site-specific recombinase XerD</fullName>
    </submittedName>
</protein>
<accession>A0ABY0TM29</accession>
<keyword evidence="3 5" id="KW-0238">DNA-binding</keyword>
<dbReference type="InterPro" id="IPR011010">
    <property type="entry name" value="DNA_brk_join_enz"/>
</dbReference>
<comment type="caution">
    <text evidence="8">The sequence shown here is derived from an EMBL/GenBank/DDBJ whole genome shotgun (WGS) entry which is preliminary data.</text>
</comment>
<sequence length="502" mass="57271">MLHKSATEHAYWSMSNHTRYLQRRGDTFSFRIAVPSDLLAIIGKREFIKSLHTTDKNIAVPLALSLAATAKHLFNNLKTSMSEANDNKQRDVLIEVKKRMRLIQEKEQGEGALIEQKLAHLREIKQVKLKAENDAFKRALASSRAGGVSIPIANKQGSAVAQESPLPQVKPKRVIWHRLSEIVPAWIRLKNPALATVEIYQAAVKRFEGHFPELYAETIEKRHMREYIEWLKSEGLSSKSIEKEHGAIRALLTIAEHEEWIVLNPAKGIMLPALKGKKVRSYTPEECKKIFNSPVFLNGERPIAAKGEAAYWIPLLMLFTGARREEICQLTTERVKESDGISHLLINPIDDDGRLKTDESQRAVPIHNELIKMGFLAFVKKQAEAGGGQLFPLLKPNKREQYGAKWGDWWGRYIRQTIGITDKRISPAHSFRHLFITECKRLRFREDYERALVGHVGGSRKDAHDEYGELLIPELAVELNRIDFRGLNLSHLHMLNLGRTHE</sequence>
<dbReference type="Gene3D" id="1.10.443.10">
    <property type="entry name" value="Intergrase catalytic core"/>
    <property type="match status" value="1"/>
</dbReference>
<dbReference type="PROSITE" id="PS51900">
    <property type="entry name" value="CB"/>
    <property type="match status" value="1"/>
</dbReference>
<evidence type="ECO:0000259" key="7">
    <source>
        <dbReference type="PROSITE" id="PS51900"/>
    </source>
</evidence>
<dbReference type="Pfam" id="PF20172">
    <property type="entry name" value="DUF6538"/>
    <property type="match status" value="1"/>
</dbReference>
<feature type="domain" description="Core-binding (CB)" evidence="7">
    <location>
        <begin position="177"/>
        <end position="256"/>
    </location>
</feature>
<dbReference type="EMBL" id="FNKY01000001">
    <property type="protein sequence ID" value="SDR01020.1"/>
    <property type="molecule type" value="Genomic_DNA"/>
</dbReference>
<dbReference type="InterPro" id="IPR002104">
    <property type="entry name" value="Integrase_catalytic"/>
</dbReference>
<name>A0ABY0TM29_9PROT</name>
<reference evidence="8 9" key="1">
    <citation type="submission" date="2016-10" db="EMBL/GenBank/DDBJ databases">
        <authorList>
            <person name="Varghese N."/>
            <person name="Submissions S."/>
        </authorList>
    </citation>
    <scope>NUCLEOTIDE SEQUENCE [LARGE SCALE GENOMIC DNA]</scope>
    <source>
        <strain evidence="8 9">Nl1</strain>
    </source>
</reference>
<gene>
    <name evidence="8" type="ORF">SAMN05216402_3236</name>
</gene>
<dbReference type="PANTHER" id="PTHR30349:SF41">
    <property type="entry name" value="INTEGRASE_RECOMBINASE PROTEIN MJ0367-RELATED"/>
    <property type="match status" value="1"/>
</dbReference>
<evidence type="ECO:0000256" key="4">
    <source>
        <dbReference type="ARBA" id="ARBA00023172"/>
    </source>
</evidence>
<dbReference type="PROSITE" id="PS51898">
    <property type="entry name" value="TYR_RECOMBINASE"/>
    <property type="match status" value="1"/>
</dbReference>
<dbReference type="Proteomes" id="UP000183471">
    <property type="component" value="Unassembled WGS sequence"/>
</dbReference>
<dbReference type="Pfam" id="PF13102">
    <property type="entry name" value="Phage_int_SAM_5"/>
    <property type="match status" value="1"/>
</dbReference>
<dbReference type="SUPFAM" id="SSF56349">
    <property type="entry name" value="DNA breaking-rejoining enzymes"/>
    <property type="match status" value="1"/>
</dbReference>
<dbReference type="InterPro" id="IPR025269">
    <property type="entry name" value="SAM-like_dom"/>
</dbReference>
<dbReference type="CDD" id="cd01184">
    <property type="entry name" value="INT_C_like_1"/>
    <property type="match status" value="1"/>
</dbReference>
<comment type="similarity">
    <text evidence="1">Belongs to the 'phage' integrase family.</text>
</comment>
<keyword evidence="2" id="KW-0229">DNA integration</keyword>
<feature type="domain" description="Tyr recombinase" evidence="6">
    <location>
        <begin position="277"/>
        <end position="480"/>
    </location>
</feature>
<dbReference type="InterPro" id="IPR046668">
    <property type="entry name" value="DUF6538"/>
</dbReference>